<dbReference type="Proteomes" id="UP000277537">
    <property type="component" value="Unassembled WGS sequence"/>
</dbReference>
<gene>
    <name evidence="1" type="ORF">EGT73_16600</name>
</gene>
<protein>
    <submittedName>
        <fullName evidence="1">Uncharacterized protein</fullName>
    </submittedName>
</protein>
<dbReference type="AlphaFoldDB" id="A0A3R9EWH2"/>
<reference evidence="1 2" key="1">
    <citation type="submission" date="2018-10" db="EMBL/GenBank/DDBJ databases">
        <title>Transmission dynamics of multidrug resistant bacteria on intensive care unit surfaces.</title>
        <authorList>
            <person name="D'Souza A.W."/>
            <person name="Potter R.F."/>
            <person name="Wallace M."/>
            <person name="Shupe A."/>
            <person name="Patel S."/>
            <person name="Sun S."/>
            <person name="Gul D."/>
            <person name="Kwon J.H."/>
            <person name="Andleeb S."/>
            <person name="Burnham C.-A.D."/>
            <person name="Dantas G."/>
        </authorList>
    </citation>
    <scope>NUCLEOTIDE SEQUENCE [LARGE SCALE GENOMIC DNA]</scope>
    <source>
        <strain evidence="1 2">AJ_385</strain>
    </source>
</reference>
<evidence type="ECO:0000313" key="2">
    <source>
        <dbReference type="Proteomes" id="UP000277537"/>
    </source>
</evidence>
<name>A0A3R9EWH2_ACIJO</name>
<evidence type="ECO:0000313" key="1">
    <source>
        <dbReference type="EMBL" id="RSE18140.1"/>
    </source>
</evidence>
<sequence length="220" mass="25904">MPSDIQQTFKQNREHFNEDFRLRIHRSLSWLQRAEQAKQEQDFDSQFIFLWIGFNAVYAKDLGADLRSADKGAFVQFIYRICYLDKEQKIYYSVWNTFSGSIRILLNNKFTFQPFWDYHNGLITEQIWVESFERNKKKALSALSQKDTPEILIAVFNHLYTLRNQIIHGGATFNSTVNRAQLKDACNILATLIPEMLKVMLNHSHDKTWGKPFYPVVKIA</sequence>
<dbReference type="EMBL" id="RHXE01000064">
    <property type="protein sequence ID" value="RSE18140.1"/>
    <property type="molecule type" value="Genomic_DNA"/>
</dbReference>
<dbReference type="RefSeq" id="WP_125274934.1">
    <property type="nucleotide sequence ID" value="NZ_CP140708.1"/>
</dbReference>
<accession>A0A3R9EWH2</accession>
<proteinExistence type="predicted"/>
<comment type="caution">
    <text evidence="1">The sequence shown here is derived from an EMBL/GenBank/DDBJ whole genome shotgun (WGS) entry which is preliminary data.</text>
</comment>
<organism evidence="1 2">
    <name type="scientific">Acinetobacter johnsonii</name>
    <dbReference type="NCBI Taxonomy" id="40214"/>
    <lineage>
        <taxon>Bacteria</taxon>
        <taxon>Pseudomonadati</taxon>
        <taxon>Pseudomonadota</taxon>
        <taxon>Gammaproteobacteria</taxon>
        <taxon>Moraxellales</taxon>
        <taxon>Moraxellaceae</taxon>
        <taxon>Acinetobacter</taxon>
    </lineage>
</organism>